<reference evidence="1" key="1">
    <citation type="submission" date="2020-08" db="EMBL/GenBank/DDBJ databases">
        <title>Multicomponent nature underlies the extraordinary mechanical properties of spider dragline silk.</title>
        <authorList>
            <person name="Kono N."/>
            <person name="Nakamura H."/>
            <person name="Mori M."/>
            <person name="Yoshida Y."/>
            <person name="Ohtoshi R."/>
            <person name="Malay A.D."/>
            <person name="Moran D.A.P."/>
            <person name="Tomita M."/>
            <person name="Numata K."/>
            <person name="Arakawa K."/>
        </authorList>
    </citation>
    <scope>NUCLEOTIDE SEQUENCE</scope>
</reference>
<proteinExistence type="predicted"/>
<keyword evidence="2" id="KW-1185">Reference proteome</keyword>
<evidence type="ECO:0000313" key="1">
    <source>
        <dbReference type="EMBL" id="GFU28223.1"/>
    </source>
</evidence>
<evidence type="ECO:0000313" key="2">
    <source>
        <dbReference type="Proteomes" id="UP000887013"/>
    </source>
</evidence>
<comment type="caution">
    <text evidence="1">The sequence shown here is derived from an EMBL/GenBank/DDBJ whole genome shotgun (WGS) entry which is preliminary data.</text>
</comment>
<protein>
    <submittedName>
        <fullName evidence="1">Uncharacterized protein</fullName>
    </submittedName>
</protein>
<name>A0A8X6QIA4_NEPPI</name>
<dbReference type="AlphaFoldDB" id="A0A8X6QIA4"/>
<sequence>MERSSVPDTGTFDTSPGHLRINNRWRGVYFYRFSPGPITRAYPKTIRPIVPLTNIAPFSSNWNGLQPRSVTVPCTRFSKVMTRKVLSV</sequence>
<gene>
    <name evidence="1" type="ORF">NPIL_152941</name>
</gene>
<dbReference type="EMBL" id="BMAW01082248">
    <property type="protein sequence ID" value="GFU28223.1"/>
    <property type="molecule type" value="Genomic_DNA"/>
</dbReference>
<accession>A0A8X6QIA4</accession>
<dbReference type="Proteomes" id="UP000887013">
    <property type="component" value="Unassembled WGS sequence"/>
</dbReference>
<organism evidence="1 2">
    <name type="scientific">Nephila pilipes</name>
    <name type="common">Giant wood spider</name>
    <name type="synonym">Nephila maculata</name>
    <dbReference type="NCBI Taxonomy" id="299642"/>
    <lineage>
        <taxon>Eukaryota</taxon>
        <taxon>Metazoa</taxon>
        <taxon>Ecdysozoa</taxon>
        <taxon>Arthropoda</taxon>
        <taxon>Chelicerata</taxon>
        <taxon>Arachnida</taxon>
        <taxon>Araneae</taxon>
        <taxon>Araneomorphae</taxon>
        <taxon>Entelegynae</taxon>
        <taxon>Araneoidea</taxon>
        <taxon>Nephilidae</taxon>
        <taxon>Nephila</taxon>
    </lineage>
</organism>